<reference evidence="2 3" key="1">
    <citation type="journal article" date="2018" name="Vet. Microbiol.">
        <title>Clonal diversity and geographic distribution of methicillin-resistant Staphylococcus pseudintermedius from Australian animals: Discovery of novel sequence types.</title>
        <authorList>
            <person name="Worthing K.A."/>
            <person name="Abraham S."/>
            <person name="Coombs G.W."/>
            <person name="Pang S."/>
            <person name="Saputra S."/>
            <person name="Jordan D."/>
            <person name="Trott D.J."/>
            <person name="Norris J.M."/>
        </authorList>
    </citation>
    <scope>NUCLEOTIDE SEQUENCE [LARGE SCALE GENOMIC DNA]</scope>
    <source>
        <strain evidence="2 3">ST71 3</strain>
    </source>
</reference>
<evidence type="ECO:0000313" key="3">
    <source>
        <dbReference type="Proteomes" id="UP000246351"/>
    </source>
</evidence>
<feature type="region of interest" description="Disordered" evidence="1">
    <location>
        <begin position="1"/>
        <end position="39"/>
    </location>
</feature>
<evidence type="ECO:0000256" key="1">
    <source>
        <dbReference type="SAM" id="MobiDB-lite"/>
    </source>
</evidence>
<proteinExistence type="predicted"/>
<dbReference type="AlphaFoldDB" id="A0A317Z491"/>
<dbReference type="PROSITE" id="PS00018">
    <property type="entry name" value="EF_HAND_1"/>
    <property type="match status" value="1"/>
</dbReference>
<feature type="non-terminal residue" evidence="2">
    <location>
        <position position="1"/>
    </location>
</feature>
<organism evidence="2 3">
    <name type="scientific">Staphylococcus pseudintermedius</name>
    <dbReference type="NCBI Taxonomy" id="283734"/>
    <lineage>
        <taxon>Bacteria</taxon>
        <taxon>Bacillati</taxon>
        <taxon>Bacillota</taxon>
        <taxon>Bacilli</taxon>
        <taxon>Bacillales</taxon>
        <taxon>Staphylococcaceae</taxon>
        <taxon>Staphylococcus</taxon>
        <taxon>Staphylococcus intermedius group</taxon>
    </lineage>
</organism>
<feature type="compositionally biased region" description="Polar residues" evidence="1">
    <location>
        <begin position="8"/>
        <end position="26"/>
    </location>
</feature>
<feature type="compositionally biased region" description="Acidic residues" evidence="1">
    <location>
        <begin position="27"/>
        <end position="39"/>
    </location>
</feature>
<dbReference type="InterPro" id="IPR018247">
    <property type="entry name" value="EF_Hand_1_Ca_BS"/>
</dbReference>
<evidence type="ECO:0000313" key="2">
    <source>
        <dbReference type="EMBL" id="PWZ93497.1"/>
    </source>
</evidence>
<dbReference type="Proteomes" id="UP000246351">
    <property type="component" value="Unassembled WGS sequence"/>
</dbReference>
<accession>A0A317Z491</accession>
<name>A0A317Z491_STAPS</name>
<sequence>ALAAMEYSRSSQSKTIAANHGGNQATDADDEGEIDDDEL</sequence>
<protein>
    <submittedName>
        <fullName evidence="2">PTS fructose transporter subunit IIC</fullName>
    </submittedName>
</protein>
<gene>
    <name evidence="2" type="ORF">DD924_19690</name>
</gene>
<dbReference type="EMBL" id="QEIV01002474">
    <property type="protein sequence ID" value="PWZ93497.1"/>
    <property type="molecule type" value="Genomic_DNA"/>
</dbReference>
<comment type="caution">
    <text evidence="2">The sequence shown here is derived from an EMBL/GenBank/DDBJ whole genome shotgun (WGS) entry which is preliminary data.</text>
</comment>